<reference evidence="1" key="1">
    <citation type="journal article" date="2012" name="Nature">
        <title>The tomato genome sequence provides insights into fleshy fruit evolution.</title>
        <authorList>
            <consortium name="Tomato Genome Consortium"/>
        </authorList>
    </citation>
    <scope>NUCLEOTIDE SEQUENCE [LARGE SCALE GENOMIC DNA]</scope>
    <source>
        <strain evidence="1">cv. Heinz 1706</strain>
    </source>
</reference>
<dbReference type="PaxDb" id="4081-Solyc02g084150.1.1"/>
<protein>
    <submittedName>
        <fullName evidence="1">Uncharacterized protein</fullName>
    </submittedName>
</protein>
<evidence type="ECO:0000313" key="1">
    <source>
        <dbReference type="EnsemblPlants" id="Solyc02g084150.1.1"/>
    </source>
</evidence>
<evidence type="ECO:0000313" key="2">
    <source>
        <dbReference type="Proteomes" id="UP000004994"/>
    </source>
</evidence>
<dbReference type="HOGENOM" id="CLU_1322890_0_0_1"/>
<reference evidence="1" key="2">
    <citation type="submission" date="2015-06" db="UniProtKB">
        <authorList>
            <consortium name="EnsemblPlants"/>
        </authorList>
    </citation>
    <scope>IDENTIFICATION</scope>
    <source>
        <strain evidence="1">cv. Heinz 1706</strain>
    </source>
</reference>
<dbReference type="Gramene" id="Solyc02g084150.1.1">
    <property type="protein sequence ID" value="Solyc02g084150.1.1"/>
    <property type="gene ID" value="Solyc02g084150.1"/>
</dbReference>
<accession>K4BAT1</accession>
<keyword evidence="2" id="KW-1185">Reference proteome</keyword>
<dbReference type="AlphaFoldDB" id="K4BAT1"/>
<organism evidence="1">
    <name type="scientific">Solanum lycopersicum</name>
    <name type="common">Tomato</name>
    <name type="synonym">Lycopersicon esculentum</name>
    <dbReference type="NCBI Taxonomy" id="4081"/>
    <lineage>
        <taxon>Eukaryota</taxon>
        <taxon>Viridiplantae</taxon>
        <taxon>Streptophyta</taxon>
        <taxon>Embryophyta</taxon>
        <taxon>Tracheophyta</taxon>
        <taxon>Spermatophyta</taxon>
        <taxon>Magnoliopsida</taxon>
        <taxon>eudicotyledons</taxon>
        <taxon>Gunneridae</taxon>
        <taxon>Pentapetalae</taxon>
        <taxon>asterids</taxon>
        <taxon>lamiids</taxon>
        <taxon>Solanales</taxon>
        <taxon>Solanaceae</taxon>
        <taxon>Solanoideae</taxon>
        <taxon>Solaneae</taxon>
        <taxon>Solanum</taxon>
        <taxon>Solanum subgen. Lycopersicon</taxon>
    </lineage>
</organism>
<sequence>MQLGFFLTSTSLFGIQLIILSKCFSTQTFMTKCILIYTVLRVSFVHATTTLSQHILGYCAQVHGSKPGKEAVEVVLVDEEAVGTANAVGCGAKVLRGSSRLENIPPPPPHTGLTMTMVLQKMLEYYRGHLVDDIKKGRLVNSICSVKERSAQFYYFTSSHEVVLSIGIWCLTRWTGAADGRKICEDDLIFTRASPSPCCCCPVGLGFT</sequence>
<dbReference type="EnsemblPlants" id="Solyc02g084150.1.1">
    <property type="protein sequence ID" value="Solyc02g084150.1.1"/>
    <property type="gene ID" value="Solyc02g084150.1"/>
</dbReference>
<dbReference type="InParanoid" id="K4BAT1"/>
<proteinExistence type="predicted"/>
<name>K4BAT1_SOLLC</name>
<dbReference type="Proteomes" id="UP000004994">
    <property type="component" value="Chromosome 2"/>
</dbReference>